<protein>
    <recommendedName>
        <fullName evidence="5">Lipase</fullName>
    </recommendedName>
</protein>
<evidence type="ECO:0000313" key="4">
    <source>
        <dbReference type="Proteomes" id="UP001277761"/>
    </source>
</evidence>
<evidence type="ECO:0008006" key="5">
    <source>
        <dbReference type="Google" id="ProtNLM"/>
    </source>
</evidence>
<dbReference type="InterPro" id="IPR053228">
    <property type="entry name" value="Stereospecific_Lipase"/>
</dbReference>
<evidence type="ECO:0000313" key="3">
    <source>
        <dbReference type="EMBL" id="MDX8152130.1"/>
    </source>
</evidence>
<feature type="compositionally biased region" description="Gly residues" evidence="1">
    <location>
        <begin position="359"/>
        <end position="376"/>
    </location>
</feature>
<dbReference type="PANTHER" id="PTHR37574">
    <property type="entry name" value="LIPASE B"/>
    <property type="match status" value="1"/>
</dbReference>
<dbReference type="PANTHER" id="PTHR37574:SF1">
    <property type="entry name" value="LIPASE B"/>
    <property type="match status" value="1"/>
</dbReference>
<sequence length="454" mass="47339">MWRTRRRASTIIAVLATLGLALTTGTGLAGAAAPIPPPDRPGPPLTARAELRCSGSLAGASRAPVLLNPATGVTPEQNYSWNWERSLSAAGIPWCAYTAPRSTLGDVQVSGELLVDAIRRMHAESGRRIAILGHSQGGMSMRWALRFFPDTRAMVDDVIGFAPSNHGTTLVSVAGCRQAGCTPASIQQASDSRFIAVLNSGAETFHGISYTSIYSATDEVVLPPPSAALRTGDGRIANIATQDVCPTDLFEHLTVGTVSGTAYALAMDALDHDGPADPQRIPPTTCVLAPLHPGVDVTNLQTLLQPLSALPGLLSVPVPGISLVPGVPLVKTEPALRCYATVAGCAGQHRPGGETPTDDGGGTDAGGGPGTDGGAGPRCVAARRTTVRLPRSWRRATATVAGRRAAVRRRGGRLTVTVDLRPRPGRSVRLVARGTTRAGKAVRHTRTFRVCART</sequence>
<evidence type="ECO:0000256" key="2">
    <source>
        <dbReference type="SAM" id="SignalP"/>
    </source>
</evidence>
<organism evidence="3 4">
    <name type="scientific">Patulibacter brassicae</name>
    <dbReference type="NCBI Taxonomy" id="1705717"/>
    <lineage>
        <taxon>Bacteria</taxon>
        <taxon>Bacillati</taxon>
        <taxon>Actinomycetota</taxon>
        <taxon>Thermoleophilia</taxon>
        <taxon>Solirubrobacterales</taxon>
        <taxon>Patulibacteraceae</taxon>
        <taxon>Patulibacter</taxon>
    </lineage>
</organism>
<keyword evidence="4" id="KW-1185">Reference proteome</keyword>
<dbReference type="InterPro" id="IPR029058">
    <property type="entry name" value="AB_hydrolase_fold"/>
</dbReference>
<gene>
    <name evidence="3" type="ORF">SK069_11035</name>
</gene>
<feature type="signal peptide" evidence="2">
    <location>
        <begin position="1"/>
        <end position="29"/>
    </location>
</feature>
<accession>A0ABU4VKX7</accession>
<dbReference type="SUPFAM" id="SSF53474">
    <property type="entry name" value="alpha/beta-Hydrolases"/>
    <property type="match status" value="1"/>
</dbReference>
<keyword evidence="2" id="KW-0732">Signal</keyword>
<feature type="region of interest" description="Disordered" evidence="1">
    <location>
        <begin position="346"/>
        <end position="378"/>
    </location>
</feature>
<dbReference type="Gene3D" id="3.40.50.1820">
    <property type="entry name" value="alpha/beta hydrolase"/>
    <property type="match status" value="1"/>
</dbReference>
<name>A0ABU4VKX7_9ACTN</name>
<evidence type="ECO:0000256" key="1">
    <source>
        <dbReference type="SAM" id="MobiDB-lite"/>
    </source>
</evidence>
<reference evidence="3 4" key="1">
    <citation type="submission" date="2023-11" db="EMBL/GenBank/DDBJ databases">
        <authorList>
            <person name="Xu M."/>
            <person name="Jiang T."/>
        </authorList>
    </citation>
    <scope>NUCLEOTIDE SEQUENCE [LARGE SCALE GENOMIC DNA]</scope>
    <source>
        <strain evidence="3 4">SD</strain>
    </source>
</reference>
<proteinExistence type="predicted"/>
<dbReference type="EMBL" id="JAXAVX010000004">
    <property type="protein sequence ID" value="MDX8152130.1"/>
    <property type="molecule type" value="Genomic_DNA"/>
</dbReference>
<dbReference type="RefSeq" id="WP_319954285.1">
    <property type="nucleotide sequence ID" value="NZ_JAXAVX010000004.1"/>
</dbReference>
<feature type="chain" id="PRO_5045568232" description="Lipase" evidence="2">
    <location>
        <begin position="30"/>
        <end position="454"/>
    </location>
</feature>
<comment type="caution">
    <text evidence="3">The sequence shown here is derived from an EMBL/GenBank/DDBJ whole genome shotgun (WGS) entry which is preliminary data.</text>
</comment>
<dbReference type="Proteomes" id="UP001277761">
    <property type="component" value="Unassembled WGS sequence"/>
</dbReference>